<dbReference type="GO" id="GO:0051707">
    <property type="term" value="P:response to other organism"/>
    <property type="evidence" value="ECO:0007669"/>
    <property type="project" value="UniProtKB-ARBA"/>
</dbReference>
<dbReference type="PROSITE" id="PS00108">
    <property type="entry name" value="PROTEIN_KINASE_ST"/>
    <property type="match status" value="1"/>
</dbReference>
<keyword evidence="5" id="KW-0812">Transmembrane</keyword>
<evidence type="ECO:0000259" key="14">
    <source>
        <dbReference type="PROSITE" id="PS50011"/>
    </source>
</evidence>
<dbReference type="PROSITE" id="PS50011">
    <property type="entry name" value="PROTEIN_KINASE_DOM"/>
    <property type="match status" value="2"/>
</dbReference>
<dbReference type="FunFam" id="3.30.200.20:FF:000039">
    <property type="entry name" value="receptor-like protein kinase FERONIA"/>
    <property type="match status" value="1"/>
</dbReference>
<feature type="domain" description="Protein kinase" evidence="14">
    <location>
        <begin position="433"/>
        <end position="711"/>
    </location>
</feature>
<evidence type="ECO:0000256" key="13">
    <source>
        <dbReference type="PROSITE-ProRule" id="PRU10141"/>
    </source>
</evidence>
<evidence type="ECO:0000256" key="1">
    <source>
        <dbReference type="ARBA" id="ARBA00004162"/>
    </source>
</evidence>
<evidence type="ECO:0000256" key="12">
    <source>
        <dbReference type="ARBA" id="ARBA00023157"/>
    </source>
</evidence>
<dbReference type="InterPro" id="IPR008271">
    <property type="entry name" value="Ser/Thr_kinase_AS"/>
</dbReference>
<keyword evidence="10" id="KW-1133">Transmembrane helix</keyword>
<dbReference type="SUPFAM" id="SSF56112">
    <property type="entry name" value="Protein kinase-like (PK-like)"/>
    <property type="match status" value="2"/>
</dbReference>
<keyword evidence="9 13" id="KW-0067">ATP-binding</keyword>
<dbReference type="GO" id="GO:0004714">
    <property type="term" value="F:transmembrane receptor protein tyrosine kinase activity"/>
    <property type="evidence" value="ECO:0007669"/>
    <property type="project" value="InterPro"/>
</dbReference>
<evidence type="ECO:0000256" key="6">
    <source>
        <dbReference type="ARBA" id="ARBA00022729"/>
    </source>
</evidence>
<accession>A0AAD8L8J0</accession>
<name>A0AAD8L8J0_TARER</name>
<dbReference type="GO" id="GO:0005524">
    <property type="term" value="F:ATP binding"/>
    <property type="evidence" value="ECO:0007669"/>
    <property type="project" value="UniProtKB-UniRule"/>
</dbReference>
<keyword evidence="16" id="KW-1185">Reference proteome</keyword>
<keyword evidence="3" id="KW-0723">Serine/threonine-protein kinase</keyword>
<comment type="subcellular location">
    <subcellularLocation>
        <location evidence="1">Cell membrane</location>
        <topology evidence="1">Single-pass membrane protein</topology>
    </subcellularLocation>
</comment>
<dbReference type="Gene3D" id="1.10.510.10">
    <property type="entry name" value="Transferase(Phosphotransferase) domain 1"/>
    <property type="match status" value="2"/>
</dbReference>
<dbReference type="GO" id="GO:0009506">
    <property type="term" value="C:plasmodesma"/>
    <property type="evidence" value="ECO:0007669"/>
    <property type="project" value="TreeGrafter"/>
</dbReference>
<keyword evidence="11" id="KW-0472">Membrane</keyword>
<protein>
    <recommendedName>
        <fullName evidence="14">Protein kinase domain-containing protein</fullName>
    </recommendedName>
</protein>
<keyword evidence="6" id="KW-0732">Signal</keyword>
<evidence type="ECO:0000256" key="2">
    <source>
        <dbReference type="ARBA" id="ARBA00022475"/>
    </source>
</evidence>
<evidence type="ECO:0000256" key="5">
    <source>
        <dbReference type="ARBA" id="ARBA00022692"/>
    </source>
</evidence>
<dbReference type="PANTHER" id="PTHR27003:SF342">
    <property type="entry name" value="TYROSINE-PROTEIN KINASE, CSF-1_PDGF RECEPTOR FAMILY-RELATED"/>
    <property type="match status" value="1"/>
</dbReference>
<feature type="binding site" evidence="13">
    <location>
        <position position="107"/>
    </location>
    <ligand>
        <name>ATP</name>
        <dbReference type="ChEBI" id="CHEBI:30616"/>
    </ligand>
</feature>
<evidence type="ECO:0000256" key="4">
    <source>
        <dbReference type="ARBA" id="ARBA00022679"/>
    </source>
</evidence>
<dbReference type="InterPro" id="IPR017441">
    <property type="entry name" value="Protein_kinase_ATP_BS"/>
</dbReference>
<keyword evidence="4" id="KW-0808">Transferase</keyword>
<dbReference type="InterPro" id="IPR011009">
    <property type="entry name" value="Kinase-like_dom_sf"/>
</dbReference>
<gene>
    <name evidence="15" type="ORF">QVD17_02606</name>
</gene>
<feature type="domain" description="Protein kinase" evidence="14">
    <location>
        <begin position="76"/>
        <end position="352"/>
    </location>
</feature>
<keyword evidence="8" id="KW-0418">Kinase</keyword>
<sequence>MYLRCFVFLLIVAYSVDMGHRNHETSHPTPKRFVLLLRQYLCFLLSVMAQPSTSIQWLHPCRKFEFPEILTATQNFDESLVIGSGGFGKVHKGNLINGSSVVVAAIKRLDSMSNQGATAEVEMLSTLRHCNLVSFIGYCVHEKEKILVYEYMPNGTLDDHLHKYRTRLSWLQRLNICIGAGRGLRYLHDDTGIDSGVIHRDVKSSNILLHESWAAKISDFGLSKTCPKNQPSTHVNTHVKGSFGYLDPIYFITGILTRKSDVYAFGVVLLEVLCRKRALDRSLYGENRNLATWAQDSIKEGNLKYIIDSDLSSEISPKCLKEFTRIVERCLHHNPKQRPTMAGIVANLETVLALQEQFDSLLPASSKTIFGRMLDMLPFSSNGGNSVDNDSNQSSNSKDNNVFPVMKGVPTHFRSPSPSLKEFRIEDLKKATRKFSVYRGSNSYGDVYQAWVDENTLAPSVEGVGIGVDVKRFRKAICSQQGCTYWLAEVILLGYMDHPNIIRLLGYCKNKKKHLLVYVHQAKSNLNWLLVSGSISWRSRLLVMIGVARGLAYLHQKNVIHCDLNCSNIIVDENFEAQLKGFELTKYCLETAEYLQDDFRSACGPLGSFDPHSRRTGKVTKKTDVYSFGLVLLQCLSGKQECFYTDELTILIKWATDRSKHVKEIMDPRLIQNYPLQDASECHALALRCVAEVFEERPSSEEVLQSLEQLYARSS</sequence>
<evidence type="ECO:0000313" key="15">
    <source>
        <dbReference type="EMBL" id="KAK1436822.1"/>
    </source>
</evidence>
<dbReference type="InterPro" id="IPR045272">
    <property type="entry name" value="ANXUR1/2-like"/>
</dbReference>
<evidence type="ECO:0000256" key="3">
    <source>
        <dbReference type="ARBA" id="ARBA00022527"/>
    </source>
</evidence>
<evidence type="ECO:0000256" key="10">
    <source>
        <dbReference type="ARBA" id="ARBA00022989"/>
    </source>
</evidence>
<dbReference type="GO" id="GO:0004674">
    <property type="term" value="F:protein serine/threonine kinase activity"/>
    <property type="evidence" value="ECO:0007669"/>
    <property type="project" value="UniProtKB-KW"/>
</dbReference>
<dbReference type="Proteomes" id="UP001229421">
    <property type="component" value="Unassembled WGS sequence"/>
</dbReference>
<dbReference type="GO" id="GO:0005886">
    <property type="term" value="C:plasma membrane"/>
    <property type="evidence" value="ECO:0007669"/>
    <property type="project" value="UniProtKB-SubCell"/>
</dbReference>
<dbReference type="PANTHER" id="PTHR27003">
    <property type="entry name" value="OS07G0166700 PROTEIN"/>
    <property type="match status" value="1"/>
</dbReference>
<keyword evidence="7 13" id="KW-0547">Nucleotide-binding</keyword>
<dbReference type="InterPro" id="IPR000719">
    <property type="entry name" value="Prot_kinase_dom"/>
</dbReference>
<dbReference type="Gene3D" id="3.30.200.20">
    <property type="entry name" value="Phosphorylase Kinase, domain 1"/>
    <property type="match status" value="2"/>
</dbReference>
<dbReference type="EMBL" id="JAUHHV010000001">
    <property type="protein sequence ID" value="KAK1436822.1"/>
    <property type="molecule type" value="Genomic_DNA"/>
</dbReference>
<comment type="caution">
    <text evidence="15">The sequence shown here is derived from an EMBL/GenBank/DDBJ whole genome shotgun (WGS) entry which is preliminary data.</text>
</comment>
<proteinExistence type="predicted"/>
<dbReference type="FunFam" id="1.10.510.10:FF:000468">
    <property type="entry name" value="PTI1-like tyrosine-protein kinase 3"/>
    <property type="match status" value="1"/>
</dbReference>
<organism evidence="15 16">
    <name type="scientific">Tagetes erecta</name>
    <name type="common">African marigold</name>
    <dbReference type="NCBI Taxonomy" id="13708"/>
    <lineage>
        <taxon>Eukaryota</taxon>
        <taxon>Viridiplantae</taxon>
        <taxon>Streptophyta</taxon>
        <taxon>Embryophyta</taxon>
        <taxon>Tracheophyta</taxon>
        <taxon>Spermatophyta</taxon>
        <taxon>Magnoliopsida</taxon>
        <taxon>eudicotyledons</taxon>
        <taxon>Gunneridae</taxon>
        <taxon>Pentapetalae</taxon>
        <taxon>asterids</taxon>
        <taxon>campanulids</taxon>
        <taxon>Asterales</taxon>
        <taxon>Asteraceae</taxon>
        <taxon>Asteroideae</taxon>
        <taxon>Heliantheae alliance</taxon>
        <taxon>Tageteae</taxon>
        <taxon>Tagetes</taxon>
    </lineage>
</organism>
<dbReference type="Pfam" id="PF07714">
    <property type="entry name" value="PK_Tyr_Ser-Thr"/>
    <property type="match status" value="2"/>
</dbReference>
<evidence type="ECO:0000256" key="8">
    <source>
        <dbReference type="ARBA" id="ARBA00022777"/>
    </source>
</evidence>
<dbReference type="InterPro" id="IPR001245">
    <property type="entry name" value="Ser-Thr/Tyr_kinase_cat_dom"/>
</dbReference>
<evidence type="ECO:0000313" key="16">
    <source>
        <dbReference type="Proteomes" id="UP001229421"/>
    </source>
</evidence>
<evidence type="ECO:0000256" key="11">
    <source>
        <dbReference type="ARBA" id="ARBA00023136"/>
    </source>
</evidence>
<keyword evidence="12" id="KW-1015">Disulfide bond</keyword>
<evidence type="ECO:0000256" key="7">
    <source>
        <dbReference type="ARBA" id="ARBA00022741"/>
    </source>
</evidence>
<keyword evidence="2" id="KW-1003">Cell membrane</keyword>
<reference evidence="15" key="1">
    <citation type="journal article" date="2023" name="bioRxiv">
        <title>Improved chromosome-level genome assembly for marigold (Tagetes erecta).</title>
        <authorList>
            <person name="Jiang F."/>
            <person name="Yuan L."/>
            <person name="Wang S."/>
            <person name="Wang H."/>
            <person name="Xu D."/>
            <person name="Wang A."/>
            <person name="Fan W."/>
        </authorList>
    </citation>
    <scope>NUCLEOTIDE SEQUENCE</scope>
    <source>
        <strain evidence="15">WSJ</strain>
        <tissue evidence="15">Leaf</tissue>
    </source>
</reference>
<dbReference type="SMART" id="SM00220">
    <property type="entry name" value="S_TKc"/>
    <property type="match status" value="1"/>
</dbReference>
<evidence type="ECO:0000256" key="9">
    <source>
        <dbReference type="ARBA" id="ARBA00022840"/>
    </source>
</evidence>
<dbReference type="AlphaFoldDB" id="A0AAD8L8J0"/>
<dbReference type="PROSITE" id="PS00107">
    <property type="entry name" value="PROTEIN_KINASE_ATP"/>
    <property type="match status" value="1"/>
</dbReference>